<evidence type="ECO:0000313" key="3">
    <source>
        <dbReference type="Proteomes" id="UP000672602"/>
    </source>
</evidence>
<comment type="caution">
    <text evidence="2">The sequence shown here is derived from an EMBL/GenBank/DDBJ whole genome shotgun (WGS) entry which is preliminary data.</text>
</comment>
<reference evidence="2" key="1">
    <citation type="submission" date="2021-04" db="EMBL/GenBank/DDBJ databases">
        <authorList>
            <person name="Zhang D.-C."/>
        </authorList>
    </citation>
    <scope>NUCLEOTIDE SEQUENCE</scope>
    <source>
        <strain evidence="2">CGMCC 1.15697</strain>
    </source>
</reference>
<sequence length="109" mass="12521">MKDRNDLSNWLHGMSPQVRTLAEHLINIGTISGLEARSLYRIEALPRRVSDLEVVIMGAGLPYTIERTNRKDPTGKRYVRYRLVRQSAERTAFTERDVPLPRFLTRAAA</sequence>
<evidence type="ECO:0000259" key="1">
    <source>
        <dbReference type="Pfam" id="PF14090"/>
    </source>
</evidence>
<dbReference type="Proteomes" id="UP000672602">
    <property type="component" value="Unassembled WGS sequence"/>
</dbReference>
<feature type="domain" description="Winged helix-turn-helix" evidence="1">
    <location>
        <begin position="17"/>
        <end position="84"/>
    </location>
</feature>
<organism evidence="2 3">
    <name type="scientific">Marivibrio halodurans</name>
    <dbReference type="NCBI Taxonomy" id="2039722"/>
    <lineage>
        <taxon>Bacteria</taxon>
        <taxon>Pseudomonadati</taxon>
        <taxon>Pseudomonadota</taxon>
        <taxon>Alphaproteobacteria</taxon>
        <taxon>Rhodospirillales</taxon>
        <taxon>Rhodospirillaceae</taxon>
        <taxon>Marivibrio</taxon>
    </lineage>
</organism>
<accession>A0A8J7S2W2</accession>
<dbReference type="AlphaFoldDB" id="A0A8J7S2W2"/>
<evidence type="ECO:0000313" key="2">
    <source>
        <dbReference type="EMBL" id="MBP5855699.1"/>
    </source>
</evidence>
<name>A0A8J7S2W2_9PROT</name>
<dbReference type="Pfam" id="PF14090">
    <property type="entry name" value="HTH_39"/>
    <property type="match status" value="1"/>
</dbReference>
<protein>
    <recommendedName>
        <fullName evidence="1">Winged helix-turn-helix domain-containing protein</fullName>
    </recommendedName>
</protein>
<gene>
    <name evidence="2" type="ORF">KAJ83_01660</name>
</gene>
<proteinExistence type="predicted"/>
<dbReference type="RefSeq" id="WP_210680277.1">
    <property type="nucleotide sequence ID" value="NZ_JAGMWN010000001.1"/>
</dbReference>
<dbReference type="InterPro" id="IPR055245">
    <property type="entry name" value="HTH_proteobacteria"/>
</dbReference>
<keyword evidence="3" id="KW-1185">Reference proteome</keyword>
<dbReference type="EMBL" id="JAGMWN010000001">
    <property type="protein sequence ID" value="MBP5855699.1"/>
    <property type="molecule type" value="Genomic_DNA"/>
</dbReference>